<reference evidence="3 4" key="1">
    <citation type="submission" date="2020-06" db="EMBL/GenBank/DDBJ databases">
        <title>Dyadobacter sandarakinus sp. nov., isolated from the soil of the Arctic Yellow River Station.</title>
        <authorList>
            <person name="Zhang Y."/>
            <person name="Peng F."/>
        </authorList>
    </citation>
    <scope>NUCLEOTIDE SEQUENCE [LARGE SCALE GENOMIC DNA]</scope>
    <source>
        <strain evidence="3 4">Q3-56</strain>
    </source>
</reference>
<dbReference type="InterPro" id="IPR041268">
    <property type="entry name" value="HU-CCDC81_bac_2"/>
</dbReference>
<evidence type="ECO:0000256" key="1">
    <source>
        <dbReference type="ARBA" id="ARBA00023125"/>
    </source>
</evidence>
<dbReference type="SUPFAM" id="SSF47729">
    <property type="entry name" value="IHF-like DNA-binding proteins"/>
    <property type="match status" value="1"/>
</dbReference>
<dbReference type="EMBL" id="CP056775">
    <property type="protein sequence ID" value="QRR00445.1"/>
    <property type="molecule type" value="Genomic_DNA"/>
</dbReference>
<dbReference type="InterPro" id="IPR036680">
    <property type="entry name" value="SPOR-like_sf"/>
</dbReference>
<dbReference type="Pfam" id="PF18174">
    <property type="entry name" value="HU-CCDC81_bac_1"/>
    <property type="match status" value="1"/>
</dbReference>
<sequence>MIAVELVIRRLMGEYEFVIIPGFGALLSHQVPATFDTHSGIFSPPAKRLAFNEYLKLDDGLLANSISREQNLTHQEAVDCVKNYSDRLRSELEREGQAVIPGIGVFSRNVEGKPVFEPDLGKHFKDDWYGFEKFKATEIMRAEPVVHTPASEIQEVIEVVESEEAAPRSIRWTSWAAAAVLSGLMIGLSYFLVNSPTGTIQSTLNPFKELFARKEVVKDEPEVVETEVEEEAVSIDSLSLIPDASVDAPVVSADSVAEVKNEPEVKVAQPTEIDYKSKKFLVVAGTFKGTRQAGILLEQLQSKGVTTATIIPQDQFSKKVKVAVNGFDNEKEAYQSAAGLKSVIGEVGWVYKRP</sequence>
<dbReference type="RefSeq" id="WP_204661510.1">
    <property type="nucleotide sequence ID" value="NZ_CP056775.1"/>
</dbReference>
<evidence type="ECO:0000313" key="3">
    <source>
        <dbReference type="EMBL" id="QRR00445.1"/>
    </source>
</evidence>
<keyword evidence="4" id="KW-1185">Reference proteome</keyword>
<feature type="domain" description="SPOR" evidence="2">
    <location>
        <begin position="274"/>
        <end position="353"/>
    </location>
</feature>
<proteinExistence type="predicted"/>
<evidence type="ECO:0000259" key="2">
    <source>
        <dbReference type="PROSITE" id="PS51724"/>
    </source>
</evidence>
<dbReference type="Pfam" id="PF18175">
    <property type="entry name" value="HU-CCDC81_bac_2"/>
    <property type="match status" value="1"/>
</dbReference>
<gene>
    <name evidence="3" type="ORF">HWI92_05755</name>
</gene>
<dbReference type="InterPro" id="IPR040495">
    <property type="entry name" value="HU-CCDC81_bac_1"/>
</dbReference>
<dbReference type="InterPro" id="IPR007730">
    <property type="entry name" value="SPOR-like_dom"/>
</dbReference>
<evidence type="ECO:0000313" key="4">
    <source>
        <dbReference type="Proteomes" id="UP000612680"/>
    </source>
</evidence>
<protein>
    <submittedName>
        <fullName evidence="3">SPOR domain-containing protein</fullName>
    </submittedName>
</protein>
<name>A0ABX7I3R5_9BACT</name>
<keyword evidence="1" id="KW-0238">DNA-binding</keyword>
<dbReference type="SUPFAM" id="SSF110997">
    <property type="entry name" value="Sporulation related repeat"/>
    <property type="match status" value="1"/>
</dbReference>
<accession>A0ABX7I3R5</accession>
<dbReference type="InterPro" id="IPR010992">
    <property type="entry name" value="IHF-like_DNA-bd_dom_sf"/>
</dbReference>
<organism evidence="3 4">
    <name type="scientific">Dyadobacter sandarakinus</name>
    <dbReference type="NCBI Taxonomy" id="2747268"/>
    <lineage>
        <taxon>Bacteria</taxon>
        <taxon>Pseudomonadati</taxon>
        <taxon>Bacteroidota</taxon>
        <taxon>Cytophagia</taxon>
        <taxon>Cytophagales</taxon>
        <taxon>Spirosomataceae</taxon>
        <taxon>Dyadobacter</taxon>
    </lineage>
</organism>
<dbReference type="PROSITE" id="PS51724">
    <property type="entry name" value="SPOR"/>
    <property type="match status" value="1"/>
</dbReference>
<dbReference type="Proteomes" id="UP000612680">
    <property type="component" value="Chromosome"/>
</dbReference>